<feature type="domain" description="ATP-dependent DNA ligase family profile" evidence="25">
    <location>
        <begin position="1034"/>
        <end position="1159"/>
    </location>
</feature>
<dbReference type="FunFam" id="2.40.50.140:FF:000234">
    <property type="entry name" value="DNA ligase"/>
    <property type="match status" value="1"/>
</dbReference>
<keyword evidence="6 21" id="KW-0436">Ligase</keyword>
<evidence type="ECO:0000256" key="3">
    <source>
        <dbReference type="ARBA" id="ARBA00004141"/>
    </source>
</evidence>
<evidence type="ECO:0000256" key="24">
    <source>
        <dbReference type="SAM" id="Phobius"/>
    </source>
</evidence>
<dbReference type="GO" id="GO:0003910">
    <property type="term" value="F:DNA ligase (ATP) activity"/>
    <property type="evidence" value="ECO:0007669"/>
    <property type="project" value="UniProtKB-EC"/>
</dbReference>
<comment type="similarity">
    <text evidence="5">Belongs to the CorA metal ion transporter (MIT) (TC 1.A.35) family.</text>
</comment>
<evidence type="ECO:0000256" key="19">
    <source>
        <dbReference type="ARBA" id="ARBA00034003"/>
    </source>
</evidence>
<evidence type="ECO:0000256" key="4">
    <source>
        <dbReference type="ARBA" id="ARBA00007572"/>
    </source>
</evidence>
<dbReference type="CDD" id="cd07903">
    <property type="entry name" value="Adenylation_DNA_ligase_IV"/>
    <property type="match status" value="1"/>
</dbReference>
<evidence type="ECO:0000256" key="13">
    <source>
        <dbReference type="ARBA" id="ARBA00022842"/>
    </source>
</evidence>
<dbReference type="Pfam" id="PF01544">
    <property type="entry name" value="CorA"/>
    <property type="match status" value="1"/>
</dbReference>
<dbReference type="EMBL" id="JAGPUO010000005">
    <property type="protein sequence ID" value="KAG5662804.1"/>
    <property type="molecule type" value="Genomic_DNA"/>
</dbReference>
<keyword evidence="13" id="KW-0460">Magnesium</keyword>
<dbReference type="InterPro" id="IPR036420">
    <property type="entry name" value="BRCT_dom_sf"/>
</dbReference>
<dbReference type="GO" id="GO:0003677">
    <property type="term" value="F:DNA binding"/>
    <property type="evidence" value="ECO:0007669"/>
    <property type="project" value="InterPro"/>
</dbReference>
<keyword evidence="10 21" id="KW-0547">Nucleotide-binding</keyword>
<dbReference type="PANTHER" id="PTHR45997">
    <property type="entry name" value="DNA LIGASE 4"/>
    <property type="match status" value="1"/>
</dbReference>
<feature type="region of interest" description="Disordered" evidence="23">
    <location>
        <begin position="1"/>
        <end position="41"/>
    </location>
</feature>
<evidence type="ECO:0000256" key="9">
    <source>
        <dbReference type="ARBA" id="ARBA00022737"/>
    </source>
</evidence>
<organism evidence="27 28">
    <name type="scientific">Fusarium avenaceum</name>
    <dbReference type="NCBI Taxonomy" id="40199"/>
    <lineage>
        <taxon>Eukaryota</taxon>
        <taxon>Fungi</taxon>
        <taxon>Dikarya</taxon>
        <taxon>Ascomycota</taxon>
        <taxon>Pezizomycotina</taxon>
        <taxon>Sordariomycetes</taxon>
        <taxon>Hypocreomycetidae</taxon>
        <taxon>Hypocreales</taxon>
        <taxon>Nectriaceae</taxon>
        <taxon>Fusarium</taxon>
        <taxon>Fusarium tricinctum species complex</taxon>
    </lineage>
</organism>
<dbReference type="GO" id="GO:0071897">
    <property type="term" value="P:DNA biosynthetic process"/>
    <property type="evidence" value="ECO:0007669"/>
    <property type="project" value="InterPro"/>
</dbReference>
<keyword evidence="11 21" id="KW-0227">DNA damage</keyword>
<dbReference type="Gene3D" id="2.40.50.140">
    <property type="entry name" value="Nucleic acid-binding proteins"/>
    <property type="match status" value="1"/>
</dbReference>
<dbReference type="Pfam" id="PF01068">
    <property type="entry name" value="DNA_ligase_A_M"/>
    <property type="match status" value="1"/>
</dbReference>
<dbReference type="InterPro" id="IPR012309">
    <property type="entry name" value="DNA_ligase_ATP-dep_C"/>
</dbReference>
<dbReference type="Pfam" id="PF04675">
    <property type="entry name" value="DNA_ligase_A_N"/>
    <property type="match status" value="1"/>
</dbReference>
<sequence>MSTSRDFAIPAERDNPPQDNIEMESRQSHSSNTNVSDEKNEQHVRYNLTLNTQNLSPGAEPIRPVRSDTEVHREMNFSPSILRRRITRVPTFKTIEDYDDFETNFGDRPGWQPGSEPGYDPMLPDGGHASMPTLQAPCQISVIDFAQDNMVKRHFDNASFISFLDQPKEEWAKCRWINVNGLSWDVIQAIGSKKGLHKLALEDLMQIRNRTKADWYPNHAFIVMTLQKLVHLVDEDDSSDTSSTYSTKTLSALRGSVRQLWKSRRTVDPEKDFTSSLRPHDPTSDLQETGMIRTLQRYHASGNEARTEFMESHSSLTPYQMAVSAEQVSIFLTSDNTVISFFEVSAGDIERPIVTRLSTPGTILRESNDASLLCQGIIDAIIDLAIPLTAVYTDIIADIELDVLTSPSISQSKKLYVCISEINKMLSFLNPIDNLVNVLRDHKTSMTHDQSMKELENPLSGVIVTPMTHTYLGDVLDHCIMITEALQQLKQSSDNLINLIFNTISAHQNESMKQLTTVTIIFLPLTFITGFFGQNFAEEGFPEIHHGIWYFWACAVPTVVATILILMREMIYNWLVSMVQRRHILTLRKKKKKTKQQKIKLKVKQSNMSQTDDAKHEDDIQYGSVGVTREELEEKYPNRPRNHSKTLVFSELFREVFNPLSENKKQNATGAGPRKAFRGVNKLSPHEQRRHIIERFIIRWRKEVGPDFYPALRLILPDKDRDRGVYGLKENTIGKLLVKLMKIDKNSEDGYNLLHWKLPGQTSALRLAGDFAGRCFEVISKRPMRTRVGSMTIAEVNEQLDKLAASAGEAENLRVFETFYNRMNSEELMWLIRIVLKQMKVGATEKTFLDLWHPDGDALFSVSSSLRRVCWELHDPEIRLEQDETGVALMQCFQPQLAQFQMPASFQKMIELLRPTEEDPEFWIEEKLDGERMQVHMVQDKSHPGGRRFCFWSRKAKDYTYLYGDGLQDENSSLTRHLKDAFKSGVKNLILDGEMITWDMGVDKIVPFGTLKTAAISEQQNKSDTDSAGHRPLFRVFDILYLNGKPLTQYTLRDRHRALEKAIKPVYRRLEIHNYTSATSADAIEPLLREVVANASEGLVLKNPRSMYRLNSRNDDWLKVKPEYMSEFGESLDCVIIGGYYGSGKRGGGLSSFLCGLRVTQNHIQAGANPEKCFSFFKVGGGFRGEDYAEIRHRTEGKWMEWDQKNPPSEYIELGGGEQRQYERPDVWIRPKDSVVVSVKAASVGPSDQFARGFTLRFPRFRRLRLDRTWNTALSLEEFQELKQKVEEESKEKAMTVEDRKRRNPKRIKRELTIAGEDTTAAEFVGETTKLFEGLEFCVLSESLKPYKKTKTQLEAIIKENGGTVSQRAAPGTNMVLLADKKVVKAASLIKGGNVDIIRPKWLRDCLEQDLGAFLLPFEHSHLFHATDALKRAAEANTDQFGDSYARDLSIEELKQVMDDIPKIEDGIPFDKSEFLQQLEEHGKDLTNLRGFTFRRCVVLFHPVEAGDKKVLRLKHLVKYAGGSVTDDASDLSVTHVVIEGDDPMQVGEAADMVRKELSSRRIQPRVVTGKWIDECWKESTLLDEEQFVIP</sequence>
<gene>
    <name evidence="27" type="ORF">KAF25_005222</name>
</gene>
<dbReference type="InterPro" id="IPR012340">
    <property type="entry name" value="NA-bd_OB-fold"/>
</dbReference>
<comment type="caution">
    <text evidence="27">The sequence shown here is derived from an EMBL/GenBank/DDBJ whole genome shotgun (WGS) entry which is preliminary data.</text>
</comment>
<accession>A0A9P7KV34</accession>
<evidence type="ECO:0000256" key="14">
    <source>
        <dbReference type="ARBA" id="ARBA00022989"/>
    </source>
</evidence>
<proteinExistence type="inferred from homology"/>
<evidence type="ECO:0000256" key="22">
    <source>
        <dbReference type="RuleBase" id="RU004196"/>
    </source>
</evidence>
<dbReference type="Pfam" id="PF00533">
    <property type="entry name" value="BRCT"/>
    <property type="match status" value="1"/>
</dbReference>
<evidence type="ECO:0000259" key="26">
    <source>
        <dbReference type="PROSITE" id="PS50172"/>
    </source>
</evidence>
<keyword evidence="14 24" id="KW-1133">Transmembrane helix</keyword>
<feature type="transmembrane region" description="Helical" evidence="24">
    <location>
        <begin position="549"/>
        <end position="567"/>
    </location>
</feature>
<evidence type="ECO:0000256" key="7">
    <source>
        <dbReference type="ARBA" id="ARBA00022692"/>
    </source>
</evidence>
<comment type="subcellular location">
    <subcellularLocation>
        <location evidence="3">Membrane</location>
        <topology evidence="3">Multi-pass membrane protein</topology>
    </subcellularLocation>
    <subcellularLocation>
        <location evidence="2">Nucleus</location>
    </subcellularLocation>
</comment>
<keyword evidence="12 21" id="KW-0067">ATP-binding</keyword>
<dbReference type="FunFam" id="3.30.470.30:FF:000013">
    <property type="entry name" value="DNA ligase"/>
    <property type="match status" value="1"/>
</dbReference>
<keyword evidence="28" id="KW-1185">Reference proteome</keyword>
<evidence type="ECO:0000256" key="10">
    <source>
        <dbReference type="ARBA" id="ARBA00022741"/>
    </source>
</evidence>
<reference evidence="27" key="1">
    <citation type="submission" date="2021-04" db="EMBL/GenBank/DDBJ databases">
        <title>Draft genome of Fusarium avenaceum strain F156N33, isolated from an atmospheric sample in Virginia.</title>
        <authorList>
            <person name="Yang S."/>
            <person name="Vinatzer B.A."/>
            <person name="Coleman J."/>
        </authorList>
    </citation>
    <scope>NUCLEOTIDE SEQUENCE</scope>
    <source>
        <strain evidence="27">F156N33</strain>
    </source>
</reference>
<dbReference type="InterPro" id="IPR045863">
    <property type="entry name" value="CorA_TM1_TM2"/>
</dbReference>
<evidence type="ECO:0000256" key="18">
    <source>
        <dbReference type="ARBA" id="ARBA00023242"/>
    </source>
</evidence>
<keyword evidence="7 24" id="KW-0812">Transmembrane</keyword>
<evidence type="ECO:0000256" key="8">
    <source>
        <dbReference type="ARBA" id="ARBA00022723"/>
    </source>
</evidence>
<dbReference type="NCBIfam" id="TIGR00574">
    <property type="entry name" value="dnl1"/>
    <property type="match status" value="1"/>
</dbReference>
<dbReference type="Proteomes" id="UP000782241">
    <property type="component" value="Unassembled WGS sequence"/>
</dbReference>
<dbReference type="GO" id="GO:0032807">
    <property type="term" value="C:DNA ligase IV complex"/>
    <property type="evidence" value="ECO:0007669"/>
    <property type="project" value="TreeGrafter"/>
</dbReference>
<evidence type="ECO:0000256" key="6">
    <source>
        <dbReference type="ARBA" id="ARBA00022598"/>
    </source>
</evidence>
<dbReference type="PROSITE" id="PS50172">
    <property type="entry name" value="BRCT"/>
    <property type="match status" value="2"/>
</dbReference>
<dbReference type="Gene3D" id="1.20.58.340">
    <property type="entry name" value="Magnesium transport protein CorA, transmembrane region"/>
    <property type="match status" value="2"/>
</dbReference>
<dbReference type="InterPro" id="IPR012308">
    <property type="entry name" value="DNA_ligase_ATP-dep_N"/>
</dbReference>
<dbReference type="PROSITE" id="PS50160">
    <property type="entry name" value="DNA_LIGASE_A3"/>
    <property type="match status" value="1"/>
</dbReference>
<dbReference type="GO" id="GO:0016020">
    <property type="term" value="C:membrane"/>
    <property type="evidence" value="ECO:0007669"/>
    <property type="project" value="UniProtKB-SubCell"/>
</dbReference>
<dbReference type="Gene3D" id="1.10.3260.10">
    <property type="entry name" value="DNA ligase, ATP-dependent, N-terminal domain"/>
    <property type="match status" value="1"/>
</dbReference>
<evidence type="ECO:0000256" key="23">
    <source>
        <dbReference type="SAM" id="MobiDB-lite"/>
    </source>
</evidence>
<dbReference type="SUPFAM" id="SSF144083">
    <property type="entry name" value="Magnesium transport protein CorA, transmembrane region"/>
    <property type="match status" value="1"/>
</dbReference>
<dbReference type="PANTHER" id="PTHR45997:SF1">
    <property type="entry name" value="DNA LIGASE 4"/>
    <property type="match status" value="1"/>
</dbReference>
<dbReference type="SUPFAM" id="SSF143865">
    <property type="entry name" value="CorA soluble domain-like"/>
    <property type="match status" value="1"/>
</dbReference>
<dbReference type="SMART" id="SM00292">
    <property type="entry name" value="BRCT"/>
    <property type="match status" value="2"/>
</dbReference>
<dbReference type="InterPro" id="IPR002523">
    <property type="entry name" value="MgTranspt_CorA/ZnTranspt_ZntB"/>
</dbReference>
<dbReference type="InterPro" id="IPR036599">
    <property type="entry name" value="DNA_ligase_N_sf"/>
</dbReference>
<dbReference type="GO" id="GO:0006297">
    <property type="term" value="P:nucleotide-excision repair, DNA gap filling"/>
    <property type="evidence" value="ECO:0007669"/>
    <property type="project" value="TreeGrafter"/>
</dbReference>
<dbReference type="CDD" id="cd17722">
    <property type="entry name" value="BRCT_DNA_ligase_IV_rpt1"/>
    <property type="match status" value="1"/>
</dbReference>
<feature type="domain" description="BRCT" evidence="26">
    <location>
        <begin position="1327"/>
        <end position="1409"/>
    </location>
</feature>
<evidence type="ECO:0000256" key="2">
    <source>
        <dbReference type="ARBA" id="ARBA00004123"/>
    </source>
</evidence>
<dbReference type="SUPFAM" id="SSF52113">
    <property type="entry name" value="BRCT domain"/>
    <property type="match status" value="2"/>
</dbReference>
<dbReference type="SUPFAM" id="SSF50249">
    <property type="entry name" value="Nucleic acid-binding proteins"/>
    <property type="match status" value="1"/>
</dbReference>
<dbReference type="InterPro" id="IPR016059">
    <property type="entry name" value="DNA_ligase_ATP-dep_CS"/>
</dbReference>
<evidence type="ECO:0000313" key="28">
    <source>
        <dbReference type="Proteomes" id="UP000782241"/>
    </source>
</evidence>
<evidence type="ECO:0000256" key="12">
    <source>
        <dbReference type="ARBA" id="ARBA00022840"/>
    </source>
</evidence>
<keyword evidence="18" id="KW-0539">Nucleus</keyword>
<evidence type="ECO:0000256" key="20">
    <source>
        <dbReference type="ARBA" id="ARBA00043870"/>
    </source>
</evidence>
<evidence type="ECO:0000256" key="1">
    <source>
        <dbReference type="ARBA" id="ARBA00001946"/>
    </source>
</evidence>
<dbReference type="GO" id="GO:0005524">
    <property type="term" value="F:ATP binding"/>
    <property type="evidence" value="ECO:0007669"/>
    <property type="project" value="UniProtKB-KW"/>
</dbReference>
<evidence type="ECO:0000256" key="17">
    <source>
        <dbReference type="ARBA" id="ARBA00023204"/>
    </source>
</evidence>
<evidence type="ECO:0000256" key="5">
    <source>
        <dbReference type="ARBA" id="ARBA00009765"/>
    </source>
</evidence>
<keyword evidence="15 24" id="KW-0472">Membrane</keyword>
<dbReference type="GO" id="GO:0006303">
    <property type="term" value="P:double-strand break repair via nonhomologous end joining"/>
    <property type="evidence" value="ECO:0007669"/>
    <property type="project" value="TreeGrafter"/>
</dbReference>
<dbReference type="InterPro" id="IPR000977">
    <property type="entry name" value="DNA_ligase_ATP-dep"/>
</dbReference>
<dbReference type="InterPro" id="IPR045861">
    <property type="entry name" value="CorA_cytoplasmic_dom"/>
</dbReference>
<keyword evidence="9" id="KW-0677">Repeat</keyword>
<dbReference type="Gene3D" id="3.40.50.10190">
    <property type="entry name" value="BRCT domain"/>
    <property type="match status" value="2"/>
</dbReference>
<evidence type="ECO:0000256" key="15">
    <source>
        <dbReference type="ARBA" id="ARBA00023136"/>
    </source>
</evidence>
<dbReference type="PROSITE" id="PS00697">
    <property type="entry name" value="DNA_LIGASE_A1"/>
    <property type="match status" value="1"/>
</dbReference>
<dbReference type="SUPFAM" id="SSF56091">
    <property type="entry name" value="DNA ligase/mRNA capping enzyme, catalytic domain"/>
    <property type="match status" value="1"/>
</dbReference>
<dbReference type="InterPro" id="IPR001357">
    <property type="entry name" value="BRCT_dom"/>
</dbReference>
<comment type="cofactor">
    <cofactor evidence="1">
        <name>Mg(2+)</name>
        <dbReference type="ChEBI" id="CHEBI:18420"/>
    </cofactor>
</comment>
<name>A0A9P7KV34_9HYPO</name>
<comment type="similarity">
    <text evidence="4 22">Belongs to the ATP-dependent DNA ligase family.</text>
</comment>
<dbReference type="InterPro" id="IPR029710">
    <property type="entry name" value="LIG4"/>
</dbReference>
<evidence type="ECO:0000259" key="25">
    <source>
        <dbReference type="PROSITE" id="PS50160"/>
    </source>
</evidence>
<feature type="transmembrane region" description="Helical" evidence="24">
    <location>
        <begin position="515"/>
        <end position="537"/>
    </location>
</feature>
<dbReference type="GO" id="GO:0006310">
    <property type="term" value="P:DNA recombination"/>
    <property type="evidence" value="ECO:0007669"/>
    <property type="project" value="UniProtKB-KW"/>
</dbReference>
<keyword evidence="17 21" id="KW-0234">DNA repair</keyword>
<dbReference type="FunFam" id="1.10.3260.10:FF:000008">
    <property type="entry name" value="DNA ligase 4"/>
    <property type="match status" value="1"/>
</dbReference>
<evidence type="ECO:0000256" key="21">
    <source>
        <dbReference type="RuleBase" id="RU000617"/>
    </source>
</evidence>
<feature type="region of interest" description="Disordered" evidence="23">
    <location>
        <begin position="663"/>
        <end position="683"/>
    </location>
</feature>
<dbReference type="InterPro" id="IPR012310">
    <property type="entry name" value="DNA_ligase_ATP-dep_cent"/>
</dbReference>
<dbReference type="SUPFAM" id="SSF117018">
    <property type="entry name" value="ATP-dependent DNA ligase DNA-binding domain"/>
    <property type="match status" value="1"/>
</dbReference>
<dbReference type="GO" id="GO:0046872">
    <property type="term" value="F:metal ion binding"/>
    <property type="evidence" value="ECO:0007669"/>
    <property type="project" value="UniProtKB-KW"/>
</dbReference>
<feature type="region of interest" description="Disordered" evidence="23">
    <location>
        <begin position="596"/>
        <end position="615"/>
    </location>
</feature>
<evidence type="ECO:0000256" key="11">
    <source>
        <dbReference type="ARBA" id="ARBA00022763"/>
    </source>
</evidence>
<dbReference type="InterPro" id="IPR044125">
    <property type="entry name" value="Adenylation_DNA_ligase_IV"/>
</dbReference>
<dbReference type="EC" id="6.5.1.1" evidence="21"/>
<feature type="domain" description="BRCT" evidence="26">
    <location>
        <begin position="1494"/>
        <end position="1590"/>
    </location>
</feature>
<dbReference type="GO" id="GO:0046873">
    <property type="term" value="F:metal ion transmembrane transporter activity"/>
    <property type="evidence" value="ECO:0007669"/>
    <property type="project" value="InterPro"/>
</dbReference>
<dbReference type="Gene3D" id="3.30.460.20">
    <property type="entry name" value="CorA soluble domain-like"/>
    <property type="match status" value="1"/>
</dbReference>
<keyword evidence="16 21" id="KW-0233">DNA recombination</keyword>
<dbReference type="Gene3D" id="3.30.470.30">
    <property type="entry name" value="DNA ligase/mRNA capping enzyme"/>
    <property type="match status" value="1"/>
</dbReference>
<evidence type="ECO:0000256" key="16">
    <source>
        <dbReference type="ARBA" id="ARBA00023172"/>
    </source>
</evidence>
<protein>
    <recommendedName>
        <fullName evidence="21">DNA ligase</fullName>
        <ecNumber evidence="21">6.5.1.1</ecNumber>
    </recommendedName>
</protein>
<comment type="function">
    <text evidence="20">DNA ligase involved in DNA non-homologous end joining (NHEJ); required for double-strand break (DSB) repair.</text>
</comment>
<evidence type="ECO:0000313" key="27">
    <source>
        <dbReference type="EMBL" id="KAG5662804.1"/>
    </source>
</evidence>
<keyword evidence="8" id="KW-0479">Metal-binding</keyword>
<comment type="catalytic activity">
    <reaction evidence="19 21">
        <text>ATP + (deoxyribonucleotide)n-3'-hydroxyl + 5'-phospho-(deoxyribonucleotide)m = (deoxyribonucleotide)n+m + AMP + diphosphate.</text>
        <dbReference type="EC" id="6.5.1.1"/>
    </reaction>
</comment>
<dbReference type="Pfam" id="PF04679">
    <property type="entry name" value="DNA_ligase_A_C"/>
    <property type="match status" value="1"/>
</dbReference>